<feature type="compositionally biased region" description="Basic and acidic residues" evidence="1">
    <location>
        <begin position="87"/>
        <end position="108"/>
    </location>
</feature>
<protein>
    <recommendedName>
        <fullName evidence="4">DUF3618 domain-containing protein</fullName>
    </recommendedName>
</protein>
<feature type="region of interest" description="Disordered" evidence="1">
    <location>
        <begin position="1"/>
        <end position="109"/>
    </location>
</feature>
<proteinExistence type="predicted"/>
<reference evidence="2 3" key="1">
    <citation type="journal article" date="2019" name="Int. J. Syst. Evol. Microbiol.">
        <title>The Global Catalogue of Microorganisms (GCM) 10K type strain sequencing project: providing services to taxonomists for standard genome sequencing and annotation.</title>
        <authorList>
            <consortium name="The Broad Institute Genomics Platform"/>
            <consortium name="The Broad Institute Genome Sequencing Center for Infectious Disease"/>
            <person name="Wu L."/>
            <person name="Ma J."/>
        </authorList>
    </citation>
    <scope>NUCLEOTIDE SEQUENCE [LARGE SCALE GENOMIC DNA]</scope>
    <source>
        <strain evidence="2 3">JCM 13581</strain>
    </source>
</reference>
<gene>
    <name evidence="2" type="ORF">GCM10009716_04540</name>
</gene>
<dbReference type="EMBL" id="BAAAMJ010000004">
    <property type="protein sequence ID" value="GAA1897638.1"/>
    <property type="molecule type" value="Genomic_DNA"/>
</dbReference>
<feature type="compositionally biased region" description="Basic and acidic residues" evidence="1">
    <location>
        <begin position="42"/>
        <end position="66"/>
    </location>
</feature>
<feature type="compositionally biased region" description="Pro residues" evidence="1">
    <location>
        <begin position="183"/>
        <end position="194"/>
    </location>
</feature>
<keyword evidence="3" id="KW-1185">Reference proteome</keyword>
<evidence type="ECO:0000313" key="2">
    <source>
        <dbReference type="EMBL" id="GAA1897638.1"/>
    </source>
</evidence>
<name>A0ABN2NR52_9ACTN</name>
<evidence type="ECO:0000313" key="3">
    <source>
        <dbReference type="Proteomes" id="UP001501303"/>
    </source>
</evidence>
<evidence type="ECO:0000256" key="1">
    <source>
        <dbReference type="SAM" id="MobiDB-lite"/>
    </source>
</evidence>
<feature type="region of interest" description="Disordered" evidence="1">
    <location>
        <begin position="149"/>
        <end position="194"/>
    </location>
</feature>
<accession>A0ABN2NR52</accession>
<sequence length="194" mass="20029">MTMSSQPSHMRTGTEDGAGQAREAAGEVAGTAREQARAVGSEAREQAQELTGELRHRLVREVDSQAHRTAGSLRQWADDLSGMAEGARQESPARDLASKAAGKTRELADTLENQGFEGAVEGVQSFARRQPALFLGGAALAGLVVGRMARSARAVHSDGSHGAHRSGPPPVPESEPRPASGAAPPPAPSSPGVS</sequence>
<comment type="caution">
    <text evidence="2">The sequence shown here is derived from an EMBL/GenBank/DDBJ whole genome shotgun (WGS) entry which is preliminary data.</text>
</comment>
<dbReference type="Proteomes" id="UP001501303">
    <property type="component" value="Unassembled WGS sequence"/>
</dbReference>
<evidence type="ECO:0008006" key="4">
    <source>
        <dbReference type="Google" id="ProtNLM"/>
    </source>
</evidence>
<organism evidence="2 3">
    <name type="scientific">Streptomyces sodiiphilus</name>
    <dbReference type="NCBI Taxonomy" id="226217"/>
    <lineage>
        <taxon>Bacteria</taxon>
        <taxon>Bacillati</taxon>
        <taxon>Actinomycetota</taxon>
        <taxon>Actinomycetes</taxon>
        <taxon>Kitasatosporales</taxon>
        <taxon>Streptomycetaceae</taxon>
        <taxon>Streptomyces</taxon>
    </lineage>
</organism>
<feature type="compositionally biased region" description="Polar residues" evidence="1">
    <location>
        <begin position="1"/>
        <end position="11"/>
    </location>
</feature>